<dbReference type="Pfam" id="PF24758">
    <property type="entry name" value="LRR_At5g56370"/>
    <property type="match status" value="1"/>
</dbReference>
<organism evidence="3 4">
    <name type="scientific">Acorus calamus</name>
    <name type="common">Sweet flag</name>
    <dbReference type="NCBI Taxonomy" id="4465"/>
    <lineage>
        <taxon>Eukaryota</taxon>
        <taxon>Viridiplantae</taxon>
        <taxon>Streptophyta</taxon>
        <taxon>Embryophyta</taxon>
        <taxon>Tracheophyta</taxon>
        <taxon>Spermatophyta</taxon>
        <taxon>Magnoliopsida</taxon>
        <taxon>Liliopsida</taxon>
        <taxon>Acoraceae</taxon>
        <taxon>Acorus</taxon>
    </lineage>
</organism>
<dbReference type="InterPro" id="IPR036047">
    <property type="entry name" value="F-box-like_dom_sf"/>
</dbReference>
<name>A0AAV9DX59_ACOCL</name>
<reference evidence="3" key="1">
    <citation type="journal article" date="2023" name="Nat. Commun.">
        <title>Diploid and tetraploid genomes of Acorus and the evolution of monocots.</title>
        <authorList>
            <person name="Ma L."/>
            <person name="Liu K.W."/>
            <person name="Li Z."/>
            <person name="Hsiao Y.Y."/>
            <person name="Qi Y."/>
            <person name="Fu T."/>
            <person name="Tang G.D."/>
            <person name="Zhang D."/>
            <person name="Sun W.H."/>
            <person name="Liu D.K."/>
            <person name="Li Y."/>
            <person name="Chen G.Z."/>
            <person name="Liu X.D."/>
            <person name="Liao X.Y."/>
            <person name="Jiang Y.T."/>
            <person name="Yu X."/>
            <person name="Hao Y."/>
            <person name="Huang J."/>
            <person name="Zhao X.W."/>
            <person name="Ke S."/>
            <person name="Chen Y.Y."/>
            <person name="Wu W.L."/>
            <person name="Hsu J.L."/>
            <person name="Lin Y.F."/>
            <person name="Huang M.D."/>
            <person name="Li C.Y."/>
            <person name="Huang L."/>
            <person name="Wang Z.W."/>
            <person name="Zhao X."/>
            <person name="Zhong W.Y."/>
            <person name="Peng D.H."/>
            <person name="Ahmad S."/>
            <person name="Lan S."/>
            <person name="Zhang J.S."/>
            <person name="Tsai W.C."/>
            <person name="Van de Peer Y."/>
            <person name="Liu Z.J."/>
        </authorList>
    </citation>
    <scope>NUCLEOTIDE SEQUENCE</scope>
    <source>
        <strain evidence="3">CP</strain>
    </source>
</reference>
<dbReference type="SUPFAM" id="SSF81383">
    <property type="entry name" value="F-box domain"/>
    <property type="match status" value="1"/>
</dbReference>
<evidence type="ECO:0000313" key="4">
    <source>
        <dbReference type="Proteomes" id="UP001180020"/>
    </source>
</evidence>
<dbReference type="Gene3D" id="3.80.10.10">
    <property type="entry name" value="Ribonuclease Inhibitor"/>
    <property type="match status" value="2"/>
</dbReference>
<sequence>MAEAAAVAAVDQDPAPEAVEEDTRDWAEMSPDLLSVVFEKVGALGVLYAAQAVCPAWRRVSLQPQLWKSIDMRNPWQPWDLMDSDEFDLERIARNAIDRADGNLVEISFEYFATDDLIKYVSERTNILKCLRLVSCYQVMDEALTEAAQKFPLLEELEISHCSFSTEVLEAIGRLCPQLKCLRLNCRGYLCAPKCDETAIIIAKHMPGLQRLQLFGNLLSNDGLQAILDGCPQLESLDIRQCFNVRLEGSLRKTCLDRIKNLKLPSDPTDDYEFCTELCSYGLDFDDESDGYDAYDYESDFSEMYDSSFDDSVEYYDFEDPYLLL</sequence>
<protein>
    <submittedName>
        <fullName evidence="3">F-box/LRR-repeat protein 23</fullName>
    </submittedName>
</protein>
<feature type="region of interest" description="Disordered" evidence="1">
    <location>
        <begin position="1"/>
        <end position="24"/>
    </location>
</feature>
<dbReference type="Gene3D" id="1.20.1280.50">
    <property type="match status" value="1"/>
</dbReference>
<accession>A0AAV9DX59</accession>
<dbReference type="InterPro" id="IPR032675">
    <property type="entry name" value="LRR_dom_sf"/>
</dbReference>
<dbReference type="PANTHER" id="PTHR38926:SF2">
    <property type="entry name" value="F-BOX_LRR-REPEAT PROTEIN 21-RELATED"/>
    <property type="match status" value="1"/>
</dbReference>
<dbReference type="PANTHER" id="PTHR38926">
    <property type="entry name" value="F-BOX DOMAIN CONTAINING PROTEIN, EXPRESSED"/>
    <property type="match status" value="1"/>
</dbReference>
<gene>
    <name evidence="3" type="primary">FBL23</name>
    <name evidence="3" type="ORF">QJS10_CPB11g01795</name>
</gene>
<feature type="domain" description="F-box/LRR-repeat protein 15/At3g58940/PEG3-like LRR" evidence="2">
    <location>
        <begin position="188"/>
        <end position="244"/>
    </location>
</feature>
<dbReference type="EMBL" id="JAUJYO010000011">
    <property type="protein sequence ID" value="KAK1305250.1"/>
    <property type="molecule type" value="Genomic_DNA"/>
</dbReference>
<keyword evidence="4" id="KW-1185">Reference proteome</keyword>
<dbReference type="InterPro" id="IPR055411">
    <property type="entry name" value="LRR_FXL15/At3g58940/PEG3-like"/>
</dbReference>
<dbReference type="Proteomes" id="UP001180020">
    <property type="component" value="Unassembled WGS sequence"/>
</dbReference>
<reference evidence="3" key="2">
    <citation type="submission" date="2023-06" db="EMBL/GenBank/DDBJ databases">
        <authorList>
            <person name="Ma L."/>
            <person name="Liu K.-W."/>
            <person name="Li Z."/>
            <person name="Hsiao Y.-Y."/>
            <person name="Qi Y."/>
            <person name="Fu T."/>
            <person name="Tang G."/>
            <person name="Zhang D."/>
            <person name="Sun W.-H."/>
            <person name="Liu D.-K."/>
            <person name="Li Y."/>
            <person name="Chen G.-Z."/>
            <person name="Liu X.-D."/>
            <person name="Liao X.-Y."/>
            <person name="Jiang Y.-T."/>
            <person name="Yu X."/>
            <person name="Hao Y."/>
            <person name="Huang J."/>
            <person name="Zhao X.-W."/>
            <person name="Ke S."/>
            <person name="Chen Y.-Y."/>
            <person name="Wu W.-L."/>
            <person name="Hsu J.-L."/>
            <person name="Lin Y.-F."/>
            <person name="Huang M.-D."/>
            <person name="Li C.-Y."/>
            <person name="Huang L."/>
            <person name="Wang Z.-W."/>
            <person name="Zhao X."/>
            <person name="Zhong W.-Y."/>
            <person name="Peng D.-H."/>
            <person name="Ahmad S."/>
            <person name="Lan S."/>
            <person name="Zhang J.-S."/>
            <person name="Tsai W.-C."/>
            <person name="Van De Peer Y."/>
            <person name="Liu Z.-J."/>
        </authorList>
    </citation>
    <scope>NUCLEOTIDE SEQUENCE</scope>
    <source>
        <strain evidence="3">CP</strain>
        <tissue evidence="3">Leaves</tissue>
    </source>
</reference>
<evidence type="ECO:0000259" key="2">
    <source>
        <dbReference type="Pfam" id="PF24758"/>
    </source>
</evidence>
<comment type="caution">
    <text evidence="3">The sequence shown here is derived from an EMBL/GenBank/DDBJ whole genome shotgun (WGS) entry which is preliminary data.</text>
</comment>
<proteinExistence type="predicted"/>
<evidence type="ECO:0000256" key="1">
    <source>
        <dbReference type="SAM" id="MobiDB-lite"/>
    </source>
</evidence>
<evidence type="ECO:0000313" key="3">
    <source>
        <dbReference type="EMBL" id="KAK1305250.1"/>
    </source>
</evidence>
<feature type="compositionally biased region" description="Low complexity" evidence="1">
    <location>
        <begin position="1"/>
        <end position="17"/>
    </location>
</feature>
<dbReference type="SUPFAM" id="SSF52047">
    <property type="entry name" value="RNI-like"/>
    <property type="match status" value="1"/>
</dbReference>
<dbReference type="AlphaFoldDB" id="A0AAV9DX59"/>